<keyword evidence="2" id="KW-1133">Transmembrane helix</keyword>
<dbReference type="OrthoDB" id="2375172at2759"/>
<feature type="region of interest" description="Disordered" evidence="1">
    <location>
        <begin position="116"/>
        <end position="154"/>
    </location>
</feature>
<evidence type="ECO:0000313" key="4">
    <source>
        <dbReference type="Proteomes" id="UP000789405"/>
    </source>
</evidence>
<keyword evidence="2" id="KW-0812">Transmembrane</keyword>
<feature type="compositionally biased region" description="Polar residues" evidence="1">
    <location>
        <begin position="124"/>
        <end position="133"/>
    </location>
</feature>
<evidence type="ECO:0000256" key="2">
    <source>
        <dbReference type="SAM" id="Phobius"/>
    </source>
</evidence>
<comment type="caution">
    <text evidence="3">The sequence shown here is derived from an EMBL/GenBank/DDBJ whole genome shotgun (WGS) entry which is preliminary data.</text>
</comment>
<feature type="transmembrane region" description="Helical" evidence="2">
    <location>
        <begin position="65"/>
        <end position="88"/>
    </location>
</feature>
<feature type="compositionally biased region" description="Low complexity" evidence="1">
    <location>
        <begin position="145"/>
        <end position="154"/>
    </location>
</feature>
<proteinExistence type="predicted"/>
<keyword evidence="4" id="KW-1185">Reference proteome</keyword>
<gene>
    <name evidence="3" type="ORF">DERYTH_LOCUS21614</name>
</gene>
<dbReference type="Proteomes" id="UP000789405">
    <property type="component" value="Unassembled WGS sequence"/>
</dbReference>
<evidence type="ECO:0000313" key="3">
    <source>
        <dbReference type="EMBL" id="CAG8791997.1"/>
    </source>
</evidence>
<name>A0A9N9JSE3_9GLOM</name>
<evidence type="ECO:0000256" key="1">
    <source>
        <dbReference type="SAM" id="MobiDB-lite"/>
    </source>
</evidence>
<keyword evidence="2" id="KW-0472">Membrane</keyword>
<accession>A0A9N9JSE3</accession>
<reference evidence="3" key="1">
    <citation type="submission" date="2021-06" db="EMBL/GenBank/DDBJ databases">
        <authorList>
            <person name="Kallberg Y."/>
            <person name="Tangrot J."/>
            <person name="Rosling A."/>
        </authorList>
    </citation>
    <scope>NUCLEOTIDE SEQUENCE</scope>
    <source>
        <strain evidence="3">MA453B</strain>
    </source>
</reference>
<dbReference type="AlphaFoldDB" id="A0A9N9JSE3"/>
<organism evidence="3 4">
    <name type="scientific">Dentiscutata erythropus</name>
    <dbReference type="NCBI Taxonomy" id="1348616"/>
    <lineage>
        <taxon>Eukaryota</taxon>
        <taxon>Fungi</taxon>
        <taxon>Fungi incertae sedis</taxon>
        <taxon>Mucoromycota</taxon>
        <taxon>Glomeromycotina</taxon>
        <taxon>Glomeromycetes</taxon>
        <taxon>Diversisporales</taxon>
        <taxon>Gigasporaceae</taxon>
        <taxon>Dentiscutata</taxon>
    </lineage>
</organism>
<protein>
    <submittedName>
        <fullName evidence="3">4028_t:CDS:1</fullName>
    </submittedName>
</protein>
<sequence length="154" mass="17586">MCCELTKPDITIKYRNIDSDFVFVYATLIQETVAIERIISLFIEQKDNIEKLLNSHPIYAMLFDLTFNTIILCHILPAGLPILLIVLIKQLTALFDNQFVIINRVVEKQNEASNDNNRDVINNERISNKCSQRNGDGNKNDGNKNSDINKSSDK</sequence>
<dbReference type="EMBL" id="CAJVPY010028022">
    <property type="protein sequence ID" value="CAG8791997.1"/>
    <property type="molecule type" value="Genomic_DNA"/>
</dbReference>